<reference evidence="1 2" key="1">
    <citation type="submission" date="2019-06" db="EMBL/GenBank/DDBJ databases">
        <title>Sequencing the genomes of 1000 actinobacteria strains.</title>
        <authorList>
            <person name="Klenk H.-P."/>
        </authorList>
    </citation>
    <scope>NUCLEOTIDE SEQUENCE [LARGE SCALE GENOMIC DNA]</scope>
    <source>
        <strain evidence="1 2">DSM 45015</strain>
    </source>
</reference>
<dbReference type="EMBL" id="VFQC01000001">
    <property type="protein sequence ID" value="TQN31496.1"/>
    <property type="molecule type" value="Genomic_DNA"/>
</dbReference>
<organism evidence="1 2">
    <name type="scientific">Haloactinospora alba</name>
    <dbReference type="NCBI Taxonomy" id="405555"/>
    <lineage>
        <taxon>Bacteria</taxon>
        <taxon>Bacillati</taxon>
        <taxon>Actinomycetota</taxon>
        <taxon>Actinomycetes</taxon>
        <taxon>Streptosporangiales</taxon>
        <taxon>Nocardiopsidaceae</taxon>
        <taxon>Haloactinospora</taxon>
    </lineage>
</organism>
<proteinExistence type="predicted"/>
<protein>
    <submittedName>
        <fullName evidence="1">Uncharacterized protein</fullName>
    </submittedName>
</protein>
<evidence type="ECO:0000313" key="2">
    <source>
        <dbReference type="Proteomes" id="UP000317422"/>
    </source>
</evidence>
<name>A0A543NI29_9ACTN</name>
<dbReference type="RefSeq" id="WP_246062158.1">
    <property type="nucleotide sequence ID" value="NZ_VFQC01000001.1"/>
</dbReference>
<dbReference type="Proteomes" id="UP000317422">
    <property type="component" value="Unassembled WGS sequence"/>
</dbReference>
<dbReference type="AlphaFoldDB" id="A0A543NI29"/>
<keyword evidence="2" id="KW-1185">Reference proteome</keyword>
<accession>A0A543NI29</accession>
<comment type="caution">
    <text evidence="1">The sequence shown here is derived from an EMBL/GenBank/DDBJ whole genome shotgun (WGS) entry which is preliminary data.</text>
</comment>
<sequence>MVETSRAEWLRPRLEALAQRPRLVPEQARPVDVVSRCYRSSEMDTAQQREQAAAAARTAIAGEIESRWPGAPYIIRQGTVGEFRELDLDAADDAMVVVGVVYRFDR</sequence>
<gene>
    <name evidence="1" type="ORF">FHX37_1403</name>
</gene>
<evidence type="ECO:0000313" key="1">
    <source>
        <dbReference type="EMBL" id="TQN31496.1"/>
    </source>
</evidence>